<comment type="caution">
    <text evidence="11">The sequence shown here is derived from an EMBL/GenBank/DDBJ whole genome shotgun (WGS) entry which is preliminary data.</text>
</comment>
<evidence type="ECO:0000313" key="11">
    <source>
        <dbReference type="EMBL" id="TRW15052.1"/>
    </source>
</evidence>
<evidence type="ECO:0000256" key="2">
    <source>
        <dbReference type="ARBA" id="ARBA00004236"/>
    </source>
</evidence>
<reference evidence="11 12" key="1">
    <citation type="submission" date="2019-07" db="EMBL/GenBank/DDBJ databases">
        <title>Novel species isolated from glacier.</title>
        <authorList>
            <person name="Liu Q."/>
            <person name="Xin Y.-H."/>
        </authorList>
    </citation>
    <scope>NUCLEOTIDE SEQUENCE [LARGE SCALE GENOMIC DNA]</scope>
    <source>
        <strain evidence="11 12">LB1R16</strain>
    </source>
</reference>
<dbReference type="GO" id="GO:0005886">
    <property type="term" value="C:plasma membrane"/>
    <property type="evidence" value="ECO:0007669"/>
    <property type="project" value="UniProtKB-SubCell"/>
</dbReference>
<dbReference type="InterPro" id="IPR018704">
    <property type="entry name" value="SecYEG/CpoB_TPR"/>
</dbReference>
<dbReference type="Proteomes" id="UP000317894">
    <property type="component" value="Unassembled WGS sequence"/>
</dbReference>
<keyword evidence="5 9" id="KW-1133">Transmembrane helix</keyword>
<name>A0A552UA14_9SPHN</name>
<dbReference type="PANTHER" id="PTHR38035:SF1">
    <property type="entry name" value="ANCILLARY SECYEG TRANSLOCON SUBUNIT"/>
    <property type="match status" value="1"/>
</dbReference>
<organism evidence="11 12">
    <name type="scientific">Glacieibacterium frigidum</name>
    <dbReference type="NCBI Taxonomy" id="2593303"/>
    <lineage>
        <taxon>Bacteria</taxon>
        <taxon>Pseudomonadati</taxon>
        <taxon>Pseudomonadota</taxon>
        <taxon>Alphaproteobacteria</taxon>
        <taxon>Sphingomonadales</taxon>
        <taxon>Sphingosinicellaceae</taxon>
        <taxon>Glacieibacterium</taxon>
    </lineage>
</organism>
<dbReference type="GO" id="GO:0044877">
    <property type="term" value="F:protein-containing complex binding"/>
    <property type="evidence" value="ECO:0007669"/>
    <property type="project" value="InterPro"/>
</dbReference>
<keyword evidence="12" id="KW-1185">Reference proteome</keyword>
<evidence type="ECO:0000256" key="9">
    <source>
        <dbReference type="SAM" id="Phobius"/>
    </source>
</evidence>
<evidence type="ECO:0000256" key="5">
    <source>
        <dbReference type="ARBA" id="ARBA00022989"/>
    </source>
</evidence>
<feature type="region of interest" description="Disordered" evidence="8">
    <location>
        <begin position="32"/>
        <end position="60"/>
    </location>
</feature>
<dbReference type="AlphaFoldDB" id="A0A552UA14"/>
<dbReference type="OrthoDB" id="7173339at2"/>
<dbReference type="Pfam" id="PF09976">
    <property type="entry name" value="TPR_21"/>
    <property type="match status" value="1"/>
</dbReference>
<evidence type="ECO:0000256" key="4">
    <source>
        <dbReference type="ARBA" id="ARBA00022692"/>
    </source>
</evidence>
<keyword evidence="3" id="KW-1003">Cell membrane</keyword>
<protein>
    <submittedName>
        <fullName evidence="11">Tetratricopeptide repeat protein</fullName>
    </submittedName>
</protein>
<dbReference type="InterPro" id="IPR026039">
    <property type="entry name" value="YfgM"/>
</dbReference>
<evidence type="ECO:0000256" key="8">
    <source>
        <dbReference type="SAM" id="MobiDB-lite"/>
    </source>
</evidence>
<evidence type="ECO:0000256" key="1">
    <source>
        <dbReference type="ARBA" id="ARBA00004167"/>
    </source>
</evidence>
<evidence type="ECO:0000256" key="6">
    <source>
        <dbReference type="ARBA" id="ARBA00023136"/>
    </source>
</evidence>
<accession>A0A552UA14</accession>
<dbReference type="EMBL" id="VJWA01000002">
    <property type="protein sequence ID" value="TRW15052.1"/>
    <property type="molecule type" value="Genomic_DNA"/>
</dbReference>
<dbReference type="PANTHER" id="PTHR38035">
    <property type="entry name" value="UPF0070 PROTEIN YFGM"/>
    <property type="match status" value="1"/>
</dbReference>
<evidence type="ECO:0000259" key="10">
    <source>
        <dbReference type="Pfam" id="PF09976"/>
    </source>
</evidence>
<feature type="transmembrane region" description="Helical" evidence="9">
    <location>
        <begin position="122"/>
        <end position="146"/>
    </location>
</feature>
<keyword evidence="7" id="KW-0143">Chaperone</keyword>
<comment type="subcellular location">
    <subcellularLocation>
        <location evidence="2">Cell membrane</location>
    </subcellularLocation>
    <subcellularLocation>
        <location evidence="1">Membrane</location>
        <topology evidence="1">Single-pass membrane protein</topology>
    </subcellularLocation>
</comment>
<keyword evidence="6 9" id="KW-0472">Membrane</keyword>
<feature type="domain" description="Ancillary SecYEG translocon subunit/Cell division coordinator CpoB TPR" evidence="10">
    <location>
        <begin position="120"/>
        <end position="244"/>
    </location>
</feature>
<sequence length="325" mass="34722">MRRPGARRRRHAGHVRAHAALRAPLRRSRAAYRCGGGGVRGRGARPQLSRGGRTLRRPPTPCCRGLRPARSIANARPRRYAPRQTRRKRPILAKAPLTPATDDSFVREVDEEYRKSQLQSFWARWGILLVAVVVIGLAALGGFLWWQAEQRKQAGATGEAFAQALTKLETGNLPEAAPILTRLASGDDKGYAALAKLTQAANLVTAGDTAGATKIFDSVAADTTQPQPLRDLATIKATRLAYDSLPPATVIARLKTLSLPGNPWFGVAGEMTAVAHIRAGQRDVAGALLASIAKDTTLPASLRGRAQQLAGSLGVDTGPLPRGAQ</sequence>
<gene>
    <name evidence="11" type="ORF">FMM06_15485</name>
</gene>
<evidence type="ECO:0000313" key="12">
    <source>
        <dbReference type="Proteomes" id="UP000317894"/>
    </source>
</evidence>
<proteinExistence type="predicted"/>
<keyword evidence="4 9" id="KW-0812">Transmembrane</keyword>
<evidence type="ECO:0000256" key="7">
    <source>
        <dbReference type="ARBA" id="ARBA00023186"/>
    </source>
</evidence>
<evidence type="ECO:0000256" key="3">
    <source>
        <dbReference type="ARBA" id="ARBA00022475"/>
    </source>
</evidence>